<dbReference type="OrthoDB" id="71985at2759"/>
<evidence type="ECO:0000313" key="2">
    <source>
        <dbReference type="Proteomes" id="UP000030762"/>
    </source>
</evidence>
<dbReference type="VEuPathDB" id="FungiDB:SDRG_14062"/>
<protein>
    <submittedName>
        <fullName evidence="1">Uncharacterized protein</fullName>
    </submittedName>
</protein>
<accession>T0PRW6</accession>
<organism evidence="1 2">
    <name type="scientific">Saprolegnia diclina (strain VS20)</name>
    <dbReference type="NCBI Taxonomy" id="1156394"/>
    <lineage>
        <taxon>Eukaryota</taxon>
        <taxon>Sar</taxon>
        <taxon>Stramenopiles</taxon>
        <taxon>Oomycota</taxon>
        <taxon>Saprolegniomycetes</taxon>
        <taxon>Saprolegniales</taxon>
        <taxon>Saprolegniaceae</taxon>
        <taxon>Saprolegnia</taxon>
    </lineage>
</organism>
<evidence type="ECO:0000313" key="1">
    <source>
        <dbReference type="EMBL" id="EQC28239.1"/>
    </source>
</evidence>
<proteinExistence type="predicted"/>
<dbReference type="Proteomes" id="UP000030762">
    <property type="component" value="Unassembled WGS sequence"/>
</dbReference>
<dbReference type="RefSeq" id="XP_008618388.1">
    <property type="nucleotide sequence ID" value="XM_008620166.1"/>
</dbReference>
<sequence>MSEDAKQVPVPILYWGVVDPAYRAPGASVSETLQYYRSSFKARATKLPRPADATTRGPPPHVAFSQTAASSLRHVLQILMTAVETQLGRQLPQRVFDAPSKATPSRFYPPSVATETPEYFLKKPKDPLVAKRTSGALPYFCDRTPPKQPSRVDRKHWNFVQARESDVLRRRGKHLLAILEEQQQLEIQREKDLVAASRQEPSIHMTIVADVAKARYEAADRIMRILDDYGLIAASTALDYLQTTLSPSPMST</sequence>
<dbReference type="AlphaFoldDB" id="T0PRW6"/>
<dbReference type="OMA" id="ERHCAVI"/>
<name>T0PRW6_SAPDV</name>
<keyword evidence="2" id="KW-1185">Reference proteome</keyword>
<dbReference type="EMBL" id="JH767197">
    <property type="protein sequence ID" value="EQC28239.1"/>
    <property type="molecule type" value="Genomic_DNA"/>
</dbReference>
<dbReference type="GeneID" id="19954789"/>
<dbReference type="InParanoid" id="T0PRW6"/>
<gene>
    <name evidence="1" type="ORF">SDRG_14062</name>
</gene>
<reference evidence="1 2" key="1">
    <citation type="submission" date="2012-04" db="EMBL/GenBank/DDBJ databases">
        <title>The Genome Sequence of Saprolegnia declina VS20.</title>
        <authorList>
            <consortium name="The Broad Institute Genome Sequencing Platform"/>
            <person name="Russ C."/>
            <person name="Nusbaum C."/>
            <person name="Tyler B."/>
            <person name="van West P."/>
            <person name="Dieguez-Uribeondo J."/>
            <person name="de Bruijn I."/>
            <person name="Tripathy S."/>
            <person name="Jiang R."/>
            <person name="Young S.K."/>
            <person name="Zeng Q."/>
            <person name="Gargeya S."/>
            <person name="Fitzgerald M."/>
            <person name="Haas B."/>
            <person name="Abouelleil A."/>
            <person name="Alvarado L."/>
            <person name="Arachchi H.M."/>
            <person name="Berlin A."/>
            <person name="Chapman S.B."/>
            <person name="Goldberg J."/>
            <person name="Griggs A."/>
            <person name="Gujja S."/>
            <person name="Hansen M."/>
            <person name="Howarth C."/>
            <person name="Imamovic A."/>
            <person name="Larimer J."/>
            <person name="McCowen C."/>
            <person name="Montmayeur A."/>
            <person name="Murphy C."/>
            <person name="Neiman D."/>
            <person name="Pearson M."/>
            <person name="Priest M."/>
            <person name="Roberts A."/>
            <person name="Saif S."/>
            <person name="Shea T."/>
            <person name="Sisk P."/>
            <person name="Sykes S."/>
            <person name="Wortman J."/>
            <person name="Nusbaum C."/>
            <person name="Birren B."/>
        </authorList>
    </citation>
    <scope>NUCLEOTIDE SEQUENCE [LARGE SCALE GENOMIC DNA]</scope>
    <source>
        <strain evidence="1 2">VS20</strain>
    </source>
</reference>